<dbReference type="Pfam" id="PF12831">
    <property type="entry name" value="FAD_oxidored"/>
    <property type="match status" value="1"/>
</dbReference>
<evidence type="ECO:0000313" key="7">
    <source>
        <dbReference type="Proteomes" id="UP001500622"/>
    </source>
</evidence>
<dbReference type="Gene3D" id="3.50.50.60">
    <property type="entry name" value="FAD/NAD(P)-binding domain"/>
    <property type="match status" value="1"/>
</dbReference>
<evidence type="ECO:0000313" key="6">
    <source>
        <dbReference type="EMBL" id="GAA4431433.1"/>
    </source>
</evidence>
<evidence type="ECO:0000256" key="5">
    <source>
        <dbReference type="ARBA" id="ARBA00023014"/>
    </source>
</evidence>
<dbReference type="InterPro" id="IPR036188">
    <property type="entry name" value="FAD/NAD-bd_sf"/>
</dbReference>
<dbReference type="Proteomes" id="UP001500622">
    <property type="component" value="Unassembled WGS sequence"/>
</dbReference>
<sequence length="462" mass="49284">MSQAVPLHVDAPVRAKVDVAVVGSGPSGLSAAISAARRGARTILIERYGYVGGNLTAGLVGPCMTSYSLDGTTQLIRGVFEELVLRMEARGQAIHPSKVPANSPYCGYITYGHDKVTPFEPEAVKMAGLEMLREAGVEILFHSTVIAPRTDGDRVNGLFITSKSGIEAIDATVVVDCSADADVVAGAGAQTVYGREEDGLAQPMTLFFRVAGVDDAKVDAYVSEAQEIRPFASIVEDARQKGEYTIPRKGIGLYKTMRPGVWRINTTRVLGVSGVDVADLTTAEIEGRKQVHELMEFLRGRVPGFADAMLLDTAATIGVRESRRIVGEYTLTLDDLETGRHFDDVIGTCGYPVDIHSPTDAGGRLEDDPTANVYEMPYRMLVPRDLDGVLVAGRCVSATHEALAAIRVMPPSFAMGQAVGTAAALAVATGVQPRAIDVDTLQDQLLEDHAYLGPERVPQTVG</sequence>
<keyword evidence="3" id="KW-0560">Oxidoreductase</keyword>
<keyword evidence="4" id="KW-0408">Iron</keyword>
<dbReference type="InterPro" id="IPR039650">
    <property type="entry name" value="HdrA-like"/>
</dbReference>
<keyword evidence="1" id="KW-0004">4Fe-4S</keyword>
<keyword evidence="5" id="KW-0411">Iron-sulfur</keyword>
<accession>A0ABP8LKN7</accession>
<dbReference type="EMBL" id="BAABGN010000013">
    <property type="protein sequence ID" value="GAA4431433.1"/>
    <property type="molecule type" value="Genomic_DNA"/>
</dbReference>
<comment type="caution">
    <text evidence="6">The sequence shown here is derived from an EMBL/GenBank/DDBJ whole genome shotgun (WGS) entry which is preliminary data.</text>
</comment>
<evidence type="ECO:0000256" key="4">
    <source>
        <dbReference type="ARBA" id="ARBA00023004"/>
    </source>
</evidence>
<name>A0ABP8LKN7_9MICO</name>
<keyword evidence="2" id="KW-0479">Metal-binding</keyword>
<reference evidence="7" key="1">
    <citation type="journal article" date="2019" name="Int. J. Syst. Evol. Microbiol.">
        <title>The Global Catalogue of Microorganisms (GCM) 10K type strain sequencing project: providing services to taxonomists for standard genome sequencing and annotation.</title>
        <authorList>
            <consortium name="The Broad Institute Genomics Platform"/>
            <consortium name="The Broad Institute Genome Sequencing Center for Infectious Disease"/>
            <person name="Wu L."/>
            <person name="Ma J."/>
        </authorList>
    </citation>
    <scope>NUCLEOTIDE SEQUENCE [LARGE SCALE GENOMIC DNA]</scope>
    <source>
        <strain evidence="7">JCM 17810</strain>
    </source>
</reference>
<evidence type="ECO:0000256" key="1">
    <source>
        <dbReference type="ARBA" id="ARBA00022485"/>
    </source>
</evidence>
<dbReference type="PANTHER" id="PTHR43498:SF1">
    <property type="entry name" value="COB--COM HETERODISULFIDE REDUCTASE IRON-SULFUR SUBUNIT A"/>
    <property type="match status" value="1"/>
</dbReference>
<dbReference type="RefSeq" id="WP_345218067.1">
    <property type="nucleotide sequence ID" value="NZ_BAABGN010000013.1"/>
</dbReference>
<evidence type="ECO:0000256" key="2">
    <source>
        <dbReference type="ARBA" id="ARBA00022723"/>
    </source>
</evidence>
<organism evidence="6 7">
    <name type="scientific">Georgenia halophila</name>
    <dbReference type="NCBI Taxonomy" id="620889"/>
    <lineage>
        <taxon>Bacteria</taxon>
        <taxon>Bacillati</taxon>
        <taxon>Actinomycetota</taxon>
        <taxon>Actinomycetes</taxon>
        <taxon>Micrococcales</taxon>
        <taxon>Bogoriellaceae</taxon>
        <taxon>Georgenia</taxon>
    </lineage>
</organism>
<dbReference type="SUPFAM" id="SSF51905">
    <property type="entry name" value="FAD/NAD(P)-binding domain"/>
    <property type="match status" value="1"/>
</dbReference>
<proteinExistence type="predicted"/>
<gene>
    <name evidence="6" type="ORF">GCM10023169_35970</name>
</gene>
<evidence type="ECO:0000256" key="3">
    <source>
        <dbReference type="ARBA" id="ARBA00023002"/>
    </source>
</evidence>
<keyword evidence="7" id="KW-1185">Reference proteome</keyword>
<protein>
    <submittedName>
        <fullName evidence="6">FAD-dependent oxidoreductase</fullName>
    </submittedName>
</protein>
<dbReference type="PANTHER" id="PTHR43498">
    <property type="entry name" value="FERREDOXIN:COB-COM HETERODISULFIDE REDUCTASE SUBUNIT A"/>
    <property type="match status" value="1"/>
</dbReference>